<keyword evidence="3" id="KW-1185">Reference proteome</keyword>
<proteinExistence type="predicted"/>
<protein>
    <submittedName>
        <fullName evidence="2">Uncharacterized protein</fullName>
    </submittedName>
</protein>
<evidence type="ECO:0000256" key="1">
    <source>
        <dbReference type="SAM" id="MobiDB-lite"/>
    </source>
</evidence>
<gene>
    <name evidence="2" type="ORF">FHL15_001277</name>
</gene>
<dbReference type="Proteomes" id="UP000319160">
    <property type="component" value="Unassembled WGS sequence"/>
</dbReference>
<dbReference type="EMBL" id="VFLP01000004">
    <property type="protein sequence ID" value="TRX98067.1"/>
    <property type="molecule type" value="Genomic_DNA"/>
</dbReference>
<dbReference type="AlphaFoldDB" id="A0A553ICZ2"/>
<evidence type="ECO:0000313" key="2">
    <source>
        <dbReference type="EMBL" id="TRX98067.1"/>
    </source>
</evidence>
<accession>A0A553ICZ2</accession>
<feature type="region of interest" description="Disordered" evidence="1">
    <location>
        <begin position="279"/>
        <end position="325"/>
    </location>
</feature>
<dbReference type="OrthoDB" id="5419928at2759"/>
<sequence>MDALSEAQINDLAARTIIDDSGYVTFVIFLPKAAIFSADFESRKVIIPVAEKLSRSEITAVYIRALQFRNLTLLDADDDISMRDVTPPPWEAAVDAESRLMEAQARQDLIDDDCPPCYPSHLETPVRTPPPEYQAIVSYWRSLEGTGDVVLCAQRSDWRRFRDHQTWQRGRYGERKFHRYVKRAADRRQRYGMPGHVRFLFERERQSQLETWTEYQDYQLIRHEALERERDECKRSFRSALEACILRVQKHHLLLAWTEQRRLAMEPAAVFPGSRDAVAAPRPFRNNPARENRARGANATSIPGGARVSKTTPTKRGAQVQKTRRIPQPQCLSAPALVGNSNITTRSGRVSRPPVRWTPGLTLLCHRLSLLNIDPHDGCDEDMQ</sequence>
<organism evidence="2 3">
    <name type="scientific">Xylaria flabelliformis</name>
    <dbReference type="NCBI Taxonomy" id="2512241"/>
    <lineage>
        <taxon>Eukaryota</taxon>
        <taxon>Fungi</taxon>
        <taxon>Dikarya</taxon>
        <taxon>Ascomycota</taxon>
        <taxon>Pezizomycotina</taxon>
        <taxon>Sordariomycetes</taxon>
        <taxon>Xylariomycetidae</taxon>
        <taxon>Xylariales</taxon>
        <taxon>Xylariaceae</taxon>
        <taxon>Xylaria</taxon>
    </lineage>
</organism>
<comment type="caution">
    <text evidence="2">The sequence shown here is derived from an EMBL/GenBank/DDBJ whole genome shotgun (WGS) entry which is preliminary data.</text>
</comment>
<evidence type="ECO:0000313" key="3">
    <source>
        <dbReference type="Proteomes" id="UP000319160"/>
    </source>
</evidence>
<reference evidence="3" key="1">
    <citation type="submission" date="2019-06" db="EMBL/GenBank/DDBJ databases">
        <title>Draft genome sequence of the griseofulvin-producing fungus Xylaria cubensis strain G536.</title>
        <authorList>
            <person name="Mead M.E."/>
            <person name="Raja H.A."/>
            <person name="Steenwyk J.L."/>
            <person name="Knowles S.L."/>
            <person name="Oberlies N.H."/>
            <person name="Rokas A."/>
        </authorList>
    </citation>
    <scope>NUCLEOTIDE SEQUENCE [LARGE SCALE GENOMIC DNA]</scope>
    <source>
        <strain evidence="3">G536</strain>
    </source>
</reference>
<name>A0A553ICZ2_9PEZI</name>